<organism evidence="7 8">
    <name type="scientific">Gnathostoma spinigerum</name>
    <dbReference type="NCBI Taxonomy" id="75299"/>
    <lineage>
        <taxon>Eukaryota</taxon>
        <taxon>Metazoa</taxon>
        <taxon>Ecdysozoa</taxon>
        <taxon>Nematoda</taxon>
        <taxon>Chromadorea</taxon>
        <taxon>Rhabditida</taxon>
        <taxon>Spirurina</taxon>
        <taxon>Gnathostomatomorpha</taxon>
        <taxon>Gnathostomatoidea</taxon>
        <taxon>Gnathostomatidae</taxon>
        <taxon>Gnathostoma</taxon>
    </lineage>
</organism>
<evidence type="ECO:0000313" key="8">
    <source>
        <dbReference type="Proteomes" id="UP001608902"/>
    </source>
</evidence>
<dbReference type="EMBL" id="JBGFUD010004528">
    <property type="protein sequence ID" value="MFH4979692.1"/>
    <property type="molecule type" value="Genomic_DNA"/>
</dbReference>
<dbReference type="InterPro" id="IPR050439">
    <property type="entry name" value="ADAMTS_ADAMTS-like"/>
</dbReference>
<comment type="subcellular location">
    <subcellularLocation>
        <location evidence="1">Secreted</location>
    </subcellularLocation>
</comment>
<evidence type="ECO:0000256" key="2">
    <source>
        <dbReference type="ARBA" id="ARBA00022525"/>
    </source>
</evidence>
<dbReference type="SUPFAM" id="SSF82895">
    <property type="entry name" value="TSP-1 type 1 repeat"/>
    <property type="match status" value="1"/>
</dbReference>
<dbReference type="Pfam" id="PF00090">
    <property type="entry name" value="TSP_1"/>
    <property type="match status" value="1"/>
</dbReference>
<dbReference type="InterPro" id="IPR036383">
    <property type="entry name" value="TSP1_rpt_sf"/>
</dbReference>
<dbReference type="PANTHER" id="PTHR13723:SF281">
    <property type="entry name" value="PAPILIN"/>
    <property type="match status" value="1"/>
</dbReference>
<dbReference type="PANTHER" id="PTHR13723">
    <property type="entry name" value="ADAMTS A DISINTEGRIN AND METALLOPROTEASE WITH THROMBOSPONDIN MOTIFS PROTEASE"/>
    <property type="match status" value="1"/>
</dbReference>
<gene>
    <name evidence="7" type="ORF">AB6A40_006401</name>
</gene>
<evidence type="ECO:0000256" key="3">
    <source>
        <dbReference type="ARBA" id="ARBA00023157"/>
    </source>
</evidence>
<accession>A0ABD6EKG6</accession>
<comment type="caution">
    <text evidence="7">The sequence shown here is derived from an EMBL/GenBank/DDBJ whole genome shotgun (WGS) entry which is preliminary data.</text>
</comment>
<dbReference type="SMART" id="SM00209">
    <property type="entry name" value="TSP1"/>
    <property type="match status" value="1"/>
</dbReference>
<reference evidence="7 8" key="1">
    <citation type="submission" date="2024-08" db="EMBL/GenBank/DDBJ databases">
        <title>Gnathostoma spinigerum genome.</title>
        <authorList>
            <person name="Gonzalez-Bertolin B."/>
            <person name="Monzon S."/>
            <person name="Zaballos A."/>
            <person name="Jimenez P."/>
            <person name="Dekumyoy P."/>
            <person name="Varona S."/>
            <person name="Cuesta I."/>
            <person name="Sumanam S."/>
            <person name="Adisakwattana P."/>
            <person name="Gasser R.B."/>
            <person name="Hernandez-Gonzalez A."/>
            <person name="Young N.D."/>
            <person name="Perteguer M.J."/>
        </authorList>
    </citation>
    <scope>NUCLEOTIDE SEQUENCE [LARGE SCALE GENOMIC DNA]</scope>
    <source>
        <strain evidence="7">AL3</strain>
        <tissue evidence="7">Liver</tissue>
    </source>
</reference>
<feature type="signal peptide" evidence="5">
    <location>
        <begin position="1"/>
        <end position="18"/>
    </location>
</feature>
<evidence type="ECO:0000256" key="5">
    <source>
        <dbReference type="SAM" id="SignalP"/>
    </source>
</evidence>
<evidence type="ECO:0000256" key="1">
    <source>
        <dbReference type="ARBA" id="ARBA00004613"/>
    </source>
</evidence>
<keyword evidence="5" id="KW-0732">Signal</keyword>
<dbReference type="InterPro" id="IPR000884">
    <property type="entry name" value="TSP1_rpt"/>
</dbReference>
<feature type="chain" id="PRO_5044836090" description="ADAMTS/ADAMTS-like cysteine-rich domain-containing protein" evidence="5">
    <location>
        <begin position="19"/>
        <end position="247"/>
    </location>
</feature>
<name>A0ABD6EKG6_9BILA</name>
<dbReference type="InterPro" id="IPR013273">
    <property type="entry name" value="ADAMTS/ADAMTS-like"/>
</dbReference>
<dbReference type="PRINTS" id="PR01857">
    <property type="entry name" value="ADAMTSFAMILY"/>
</dbReference>
<dbReference type="InterPro" id="IPR045371">
    <property type="entry name" value="ADAMTS_CR_3"/>
</dbReference>
<keyword evidence="8" id="KW-1185">Reference proteome</keyword>
<proteinExistence type="predicted"/>
<keyword evidence="2" id="KW-0964">Secreted</keyword>
<feature type="disulfide bond" evidence="4">
    <location>
        <begin position="40"/>
        <end position="70"/>
    </location>
</feature>
<dbReference type="GO" id="GO:0005576">
    <property type="term" value="C:extracellular region"/>
    <property type="evidence" value="ECO:0007669"/>
    <property type="project" value="UniProtKB-SubCell"/>
</dbReference>
<keyword evidence="3 4" id="KW-1015">Disulfide bond</keyword>
<protein>
    <recommendedName>
        <fullName evidence="6">ADAMTS/ADAMTS-like cysteine-rich domain-containing protein</fullName>
    </recommendedName>
</protein>
<feature type="domain" description="ADAMTS/ADAMTS-like cysteine-rich" evidence="6">
    <location>
        <begin position="139"/>
        <end position="180"/>
    </location>
</feature>
<evidence type="ECO:0000256" key="4">
    <source>
        <dbReference type="PIRSR" id="PIRSR613273-3"/>
    </source>
</evidence>
<feature type="disulfide bond" evidence="4">
    <location>
        <begin position="55"/>
        <end position="60"/>
    </location>
</feature>
<feature type="disulfide bond" evidence="4">
    <location>
        <begin position="44"/>
        <end position="75"/>
    </location>
</feature>
<dbReference type="AlphaFoldDB" id="A0ABD6EKG6"/>
<dbReference type="PROSITE" id="PS50092">
    <property type="entry name" value="TSP1"/>
    <property type="match status" value="1"/>
</dbReference>
<dbReference type="Proteomes" id="UP001608902">
    <property type="component" value="Unassembled WGS sequence"/>
</dbReference>
<dbReference type="Gene3D" id="2.20.100.10">
    <property type="entry name" value="Thrombospondin type-1 (TSP1) repeat"/>
    <property type="match status" value="1"/>
</dbReference>
<evidence type="ECO:0000313" key="7">
    <source>
        <dbReference type="EMBL" id="MFH4979692.1"/>
    </source>
</evidence>
<dbReference type="Pfam" id="PF19236">
    <property type="entry name" value="ADAMTS_CR_3"/>
    <property type="match status" value="1"/>
</dbReference>
<sequence>MKRVAALLLFSTFHSLRGEVVPSISTTFQGWAKWSEWSSCSTTCGDGVSRQLRRCLDVRCAGPTHRERICNTKVCTRATDFREDRCSKLNSFIQVNGSRKKERWIPVETAEQCSVDCYSLNTKEVNNFGNLPDGSLCRNEPHNISVCIQGKCTPVGCDGIVGSAAHYDPCGICGGEGDSCGFTTFRWRDSGQYSPCDKTCGPNSYRVSVSVCYNQRTNTVVPERMCGDQKRPRPVVQRCQHVVCPNL</sequence>
<evidence type="ECO:0000259" key="6">
    <source>
        <dbReference type="Pfam" id="PF19236"/>
    </source>
</evidence>